<accession>A0A481YSH9</accession>
<protein>
    <submittedName>
        <fullName evidence="1">Uncharacterized protein</fullName>
    </submittedName>
</protein>
<reference evidence="1" key="1">
    <citation type="journal article" date="2019" name="MBio">
        <title>Virus Genomes from Deep Sea Sediments Expand the Ocean Megavirome and Support Independent Origins of Viral Gigantism.</title>
        <authorList>
            <person name="Backstrom D."/>
            <person name="Yutin N."/>
            <person name="Jorgensen S.L."/>
            <person name="Dharamshi J."/>
            <person name="Homa F."/>
            <person name="Zaremba-Niedwiedzka K."/>
            <person name="Spang A."/>
            <person name="Wolf Y.I."/>
            <person name="Koonin E.V."/>
            <person name="Ettema T.J."/>
        </authorList>
    </citation>
    <scope>NUCLEOTIDE SEQUENCE</scope>
</reference>
<name>A0A481YSH9_9VIRU</name>
<dbReference type="EMBL" id="MK500327">
    <property type="protein sequence ID" value="QBK85426.1"/>
    <property type="molecule type" value="Genomic_DNA"/>
</dbReference>
<sequence>MDDLGSCKSFFDDLLSEDKYPNALKNILHISQGGKDILLKCIGRYQRKYSTSKAGYVEAELIRRFIEPSSFQREKFSTIKGPISLYQMSSDEYPQIFYLFGDRHVLKSECGDILPFYSWIQDTIVNSPVFIDIYAEADYRHKLNLYKGDFVLGYLTAFNDSFKQCLYKDKSLYKICQTSRYHYTDVRFMYETKKQKLGFDISDELLRLGKDFLYTSAIDEDTREKYIEGINEYIGYVTSPLSLIHKRIYKQISNIKDYYLRIALEKSFITCTLQNKDFFILNPYVPVGWKKLKTNFVRLLKYRNCLMDYYLIARCFRSFAKGEGYSRPGYNNIVYAGNTHIQNYVNILQELGFQIDVKIPVKKAGDKKLQCLDISNLQQPLFYQRYT</sequence>
<organism evidence="1">
    <name type="scientific">Marseillevirus LCMAC101</name>
    <dbReference type="NCBI Taxonomy" id="2506602"/>
    <lineage>
        <taxon>Viruses</taxon>
        <taxon>Varidnaviria</taxon>
        <taxon>Bamfordvirae</taxon>
        <taxon>Nucleocytoviricota</taxon>
        <taxon>Megaviricetes</taxon>
        <taxon>Pimascovirales</taxon>
        <taxon>Pimascovirales incertae sedis</taxon>
        <taxon>Marseilleviridae</taxon>
    </lineage>
</organism>
<proteinExistence type="predicted"/>
<evidence type="ECO:0000313" key="1">
    <source>
        <dbReference type="EMBL" id="QBK85426.1"/>
    </source>
</evidence>
<gene>
    <name evidence="1" type="ORF">LCMAC101_00130</name>
</gene>